<evidence type="ECO:0000313" key="2">
    <source>
        <dbReference type="EMBL" id="SFV57190.1"/>
    </source>
</evidence>
<dbReference type="Pfam" id="PF02464">
    <property type="entry name" value="CinA"/>
    <property type="match status" value="1"/>
</dbReference>
<sequence length="362" mass="40951">MKLNLLFVGTKFLYNEPLQEYVVRQAKKVCDYVASICFYKDGENSLFLDLEEMFKEEKNILIVASKQNFPMIGKLVCTITEDNLVLKDEILIPSKAILFEKSSYLIEYKGTKANILMLDEMQKMPSILFSEEKRGAVIQLFDEDESSAKVLLDTLSQTYDVKLELVTLIDGWIEVHIESKKHGNIKEFIHSVKQLLPKKIIPAANIMSYIIKRLENQKKTITFAESCTGGLLSYFLTQNNGASKIFNGSLITYSNEIKSTWLAVDKEILQEFGAVSKETVTQMSEGVMSVSEADYAISISGIAGDDGGTPQKPVGTVFIGVRSKRGDIYQQLLLKGDRNYVQYQSVLYAIKMLLLHDRESFF</sequence>
<feature type="domain" description="CinA C-terminal" evidence="1">
    <location>
        <begin position="206"/>
        <end position="354"/>
    </location>
</feature>
<dbReference type="AlphaFoldDB" id="A0A1W1BUB5"/>
<proteinExistence type="predicted"/>
<organism evidence="2">
    <name type="scientific">hydrothermal vent metagenome</name>
    <dbReference type="NCBI Taxonomy" id="652676"/>
    <lineage>
        <taxon>unclassified sequences</taxon>
        <taxon>metagenomes</taxon>
        <taxon>ecological metagenomes</taxon>
    </lineage>
</organism>
<protein>
    <submittedName>
        <fullName evidence="2">C-terminal domain of CinA type S</fullName>
    </submittedName>
</protein>
<evidence type="ECO:0000259" key="1">
    <source>
        <dbReference type="Pfam" id="PF02464"/>
    </source>
</evidence>
<accession>A0A1W1BUB5</accession>
<dbReference type="NCBIfam" id="TIGR00199">
    <property type="entry name" value="PncC_domain"/>
    <property type="match status" value="1"/>
</dbReference>
<dbReference type="Gene3D" id="3.90.950.20">
    <property type="entry name" value="CinA-like"/>
    <property type="match status" value="1"/>
</dbReference>
<dbReference type="SUPFAM" id="SSF142433">
    <property type="entry name" value="CinA-like"/>
    <property type="match status" value="1"/>
</dbReference>
<dbReference type="InterPro" id="IPR008136">
    <property type="entry name" value="CinA_C"/>
</dbReference>
<dbReference type="EMBL" id="FPHB01000038">
    <property type="protein sequence ID" value="SFV57190.1"/>
    <property type="molecule type" value="Genomic_DNA"/>
</dbReference>
<dbReference type="InterPro" id="IPR036653">
    <property type="entry name" value="CinA-like_C"/>
</dbReference>
<name>A0A1W1BUB5_9ZZZZ</name>
<gene>
    <name evidence="2" type="ORF">MNB_SM-7-493</name>
</gene>
<reference evidence="2" key="1">
    <citation type="submission" date="2016-10" db="EMBL/GenBank/DDBJ databases">
        <authorList>
            <person name="de Groot N.N."/>
        </authorList>
    </citation>
    <scope>NUCLEOTIDE SEQUENCE</scope>
</reference>